<dbReference type="RefSeq" id="WP_380706298.1">
    <property type="nucleotide sequence ID" value="NZ_JBHSFN010000001.1"/>
</dbReference>
<comment type="caution">
    <text evidence="2">The sequence shown here is derived from an EMBL/GenBank/DDBJ whole genome shotgun (WGS) entry which is preliminary data.</text>
</comment>
<organism evidence="2 3">
    <name type="scientific">Sphaerisporangium corydalis</name>
    <dbReference type="NCBI Taxonomy" id="1441875"/>
    <lineage>
        <taxon>Bacteria</taxon>
        <taxon>Bacillati</taxon>
        <taxon>Actinomycetota</taxon>
        <taxon>Actinomycetes</taxon>
        <taxon>Streptosporangiales</taxon>
        <taxon>Streptosporangiaceae</taxon>
        <taxon>Sphaerisporangium</taxon>
    </lineage>
</organism>
<keyword evidence="3" id="KW-1185">Reference proteome</keyword>
<reference evidence="3" key="1">
    <citation type="journal article" date="2019" name="Int. J. Syst. Evol. Microbiol.">
        <title>The Global Catalogue of Microorganisms (GCM) 10K type strain sequencing project: providing services to taxonomists for standard genome sequencing and annotation.</title>
        <authorList>
            <consortium name="The Broad Institute Genomics Platform"/>
            <consortium name="The Broad Institute Genome Sequencing Center for Infectious Disease"/>
            <person name="Wu L."/>
            <person name="Ma J."/>
        </authorList>
    </citation>
    <scope>NUCLEOTIDE SEQUENCE [LARGE SCALE GENOMIC DNA]</scope>
    <source>
        <strain evidence="3">CCUG 49560</strain>
    </source>
</reference>
<accession>A0ABV9E5Y2</accession>
<evidence type="ECO:0008006" key="4">
    <source>
        <dbReference type="Google" id="ProtNLM"/>
    </source>
</evidence>
<sequence>MTAMPQDVDIHAQAAGLGLAQWDTATADLSKVWADGIARIQRLAAAAPWGHDSAGTNFQTAYTKDGGPDRMHQDGDRIMKDIAALGAKVRTAVTRSRDTDSQTTETIRSI</sequence>
<evidence type="ECO:0000313" key="2">
    <source>
        <dbReference type="EMBL" id="MFC4584708.1"/>
    </source>
</evidence>
<dbReference type="Proteomes" id="UP001595891">
    <property type="component" value="Unassembled WGS sequence"/>
</dbReference>
<dbReference type="EMBL" id="JBHSFN010000001">
    <property type="protein sequence ID" value="MFC4584708.1"/>
    <property type="molecule type" value="Genomic_DNA"/>
</dbReference>
<evidence type="ECO:0000256" key="1">
    <source>
        <dbReference type="SAM" id="MobiDB-lite"/>
    </source>
</evidence>
<protein>
    <recommendedName>
        <fullName evidence="4">WXG100 family type VII secretion target</fullName>
    </recommendedName>
</protein>
<name>A0ABV9E5Y2_9ACTN</name>
<feature type="region of interest" description="Disordered" evidence="1">
    <location>
        <begin position="52"/>
        <end position="74"/>
    </location>
</feature>
<evidence type="ECO:0000313" key="3">
    <source>
        <dbReference type="Proteomes" id="UP001595891"/>
    </source>
</evidence>
<proteinExistence type="predicted"/>
<gene>
    <name evidence="2" type="ORF">ACFO8L_01390</name>
</gene>